<feature type="non-terminal residue" evidence="2">
    <location>
        <position position="1"/>
    </location>
</feature>
<reference evidence="2" key="1">
    <citation type="submission" date="2018-05" db="EMBL/GenBank/DDBJ databases">
        <authorList>
            <person name="Lanie J.A."/>
            <person name="Ng W.-L."/>
            <person name="Kazmierczak K.M."/>
            <person name="Andrzejewski T.M."/>
            <person name="Davidsen T.M."/>
            <person name="Wayne K.J."/>
            <person name="Tettelin H."/>
            <person name="Glass J.I."/>
            <person name="Rusch D."/>
            <person name="Podicherti R."/>
            <person name="Tsui H.-C.T."/>
            <person name="Winkler M.E."/>
        </authorList>
    </citation>
    <scope>NUCLEOTIDE SEQUENCE</scope>
</reference>
<protein>
    <recommendedName>
        <fullName evidence="3">DUF2628 domain-containing protein</fullName>
    </recommendedName>
</protein>
<dbReference type="Pfam" id="PF10947">
    <property type="entry name" value="DUF2628"/>
    <property type="match status" value="1"/>
</dbReference>
<gene>
    <name evidence="2" type="ORF">METZ01_LOCUS409392</name>
</gene>
<evidence type="ECO:0008006" key="3">
    <source>
        <dbReference type="Google" id="ProtNLM"/>
    </source>
</evidence>
<dbReference type="AlphaFoldDB" id="A0A382WEK7"/>
<keyword evidence="1" id="KW-0472">Membrane</keyword>
<keyword evidence="1" id="KW-1133">Transmembrane helix</keyword>
<feature type="transmembrane region" description="Helical" evidence="1">
    <location>
        <begin position="69"/>
        <end position="86"/>
    </location>
</feature>
<evidence type="ECO:0000313" key="2">
    <source>
        <dbReference type="EMBL" id="SVD56538.1"/>
    </source>
</evidence>
<sequence length="124" mass="14431">VRVYTVHVCGETLEPKDMVLVRESFCWPAFLFDVFWALYHRTWSAFLVLATALCVVGGIGYWQLISTPILLLVLFGWRILVGFHGNDWRRTVLERRGFRMLDVVTGADDMSAARRFFDRITERS</sequence>
<feature type="transmembrane region" description="Helical" evidence="1">
    <location>
        <begin position="46"/>
        <end position="63"/>
    </location>
</feature>
<keyword evidence="1" id="KW-0812">Transmembrane</keyword>
<organism evidence="2">
    <name type="scientific">marine metagenome</name>
    <dbReference type="NCBI Taxonomy" id="408172"/>
    <lineage>
        <taxon>unclassified sequences</taxon>
        <taxon>metagenomes</taxon>
        <taxon>ecological metagenomes</taxon>
    </lineage>
</organism>
<dbReference type="EMBL" id="UINC01158803">
    <property type="protein sequence ID" value="SVD56538.1"/>
    <property type="molecule type" value="Genomic_DNA"/>
</dbReference>
<proteinExistence type="predicted"/>
<accession>A0A382WEK7</accession>
<name>A0A382WEK7_9ZZZZ</name>
<evidence type="ECO:0000256" key="1">
    <source>
        <dbReference type="SAM" id="Phobius"/>
    </source>
</evidence>
<dbReference type="InterPro" id="IPR024399">
    <property type="entry name" value="DUF2628"/>
</dbReference>